<evidence type="ECO:0000256" key="2">
    <source>
        <dbReference type="SAM" id="SignalP"/>
    </source>
</evidence>
<gene>
    <name evidence="3" type="ORF">GCM10018785_50240</name>
</gene>
<reference evidence="3" key="1">
    <citation type="journal article" date="2014" name="Int. J. Syst. Evol. Microbiol.">
        <title>Complete genome sequence of Corynebacterium casei LMG S-19264T (=DSM 44701T), isolated from a smear-ripened cheese.</title>
        <authorList>
            <consortium name="US DOE Joint Genome Institute (JGI-PGF)"/>
            <person name="Walter F."/>
            <person name="Albersmeier A."/>
            <person name="Kalinowski J."/>
            <person name="Ruckert C."/>
        </authorList>
    </citation>
    <scope>NUCLEOTIDE SEQUENCE</scope>
    <source>
        <strain evidence="3">JCM 4784</strain>
    </source>
</reference>
<feature type="region of interest" description="Disordered" evidence="1">
    <location>
        <begin position="126"/>
        <end position="169"/>
    </location>
</feature>
<dbReference type="EMBL" id="BNBT01000091">
    <property type="protein sequence ID" value="GHE75875.1"/>
    <property type="molecule type" value="Genomic_DNA"/>
</dbReference>
<feature type="region of interest" description="Disordered" evidence="1">
    <location>
        <begin position="64"/>
        <end position="110"/>
    </location>
</feature>
<comment type="caution">
    <text evidence="3">The sequence shown here is derived from an EMBL/GenBank/DDBJ whole genome shotgun (WGS) entry which is preliminary data.</text>
</comment>
<protein>
    <submittedName>
        <fullName evidence="3">Uncharacterized protein</fullName>
    </submittedName>
</protein>
<feature type="compositionally biased region" description="Acidic residues" evidence="1">
    <location>
        <begin position="129"/>
        <end position="161"/>
    </location>
</feature>
<reference evidence="3" key="2">
    <citation type="submission" date="2020-09" db="EMBL/GenBank/DDBJ databases">
        <authorList>
            <person name="Sun Q."/>
            <person name="Ohkuma M."/>
        </authorList>
    </citation>
    <scope>NUCLEOTIDE SEQUENCE</scope>
    <source>
        <strain evidence="3">JCM 4784</strain>
    </source>
</reference>
<name>A0A918ZYZ1_9ACTN</name>
<keyword evidence="2" id="KW-0732">Signal</keyword>
<dbReference type="Proteomes" id="UP000608024">
    <property type="component" value="Unassembled WGS sequence"/>
</dbReference>
<feature type="signal peptide" evidence="2">
    <location>
        <begin position="1"/>
        <end position="26"/>
    </location>
</feature>
<accession>A0A918ZYZ1</accession>
<dbReference type="AlphaFoldDB" id="A0A918ZYZ1"/>
<evidence type="ECO:0000313" key="4">
    <source>
        <dbReference type="Proteomes" id="UP000608024"/>
    </source>
</evidence>
<evidence type="ECO:0000313" key="3">
    <source>
        <dbReference type="EMBL" id="GHE75875.1"/>
    </source>
</evidence>
<keyword evidence="4" id="KW-1185">Reference proteome</keyword>
<organism evidence="3 4">
    <name type="scientific">Streptomyces longispororuber</name>
    <dbReference type="NCBI Taxonomy" id="68230"/>
    <lineage>
        <taxon>Bacteria</taxon>
        <taxon>Bacillati</taxon>
        <taxon>Actinomycetota</taxon>
        <taxon>Actinomycetes</taxon>
        <taxon>Kitasatosporales</taxon>
        <taxon>Streptomycetaceae</taxon>
        <taxon>Streptomyces</taxon>
    </lineage>
</organism>
<proteinExistence type="predicted"/>
<evidence type="ECO:0000256" key="1">
    <source>
        <dbReference type="SAM" id="MobiDB-lite"/>
    </source>
</evidence>
<sequence>MTPISACRASAAPTASAVLAVSTASAALAVSTVFAVLTVLTVFVMARTLAAWTYRAHTAYSARTAHVQSTHPARAYSPRARRRPRRPVTAGPSKERGASVARRQPGGPLRAGRCYAAEELDAAALLDVLESDEDEDDEEDDEEESDEEDDFEDDDAGELLDDEPRLSLR</sequence>
<feature type="chain" id="PRO_5038048190" evidence="2">
    <location>
        <begin position="27"/>
        <end position="169"/>
    </location>
</feature>